<proteinExistence type="inferred from homology"/>
<dbReference type="Gene3D" id="3.90.550.10">
    <property type="entry name" value="Spore Coat Polysaccharide Biosynthesis Protein SpsA, Chain A"/>
    <property type="match status" value="1"/>
</dbReference>
<dbReference type="Proteomes" id="UP000176583">
    <property type="component" value="Unassembled WGS sequence"/>
</dbReference>
<comment type="caution">
    <text evidence="6">The sequence shown here is derived from an EMBL/GenBank/DDBJ whole genome shotgun (WGS) entry which is preliminary data.</text>
</comment>
<sequence>MSAFNIIPYLIVFFGSINLLRMATFIVGSDLYSLQRDLKRKGGTRRRRYYTYSVVVPAHNEESTILRNLRSVVNSNYPKDKLQIIVVDDGSTDKTYEIVKQYKTKNRIDNLTLVKQKNSGKANALNNAIKNFATGKLIMCLDADSYLERNALINCTEYFRDRKVKAVASNVKIIKNDGLLNLLQRYEYIICYQMKRAQTVFNIEYIIGGIGSVFRRSALERANYYDGNTVTEDIDLTMKILNRGNRKNKVIYGSDVIAHTESVINVKGLIKQRCRWKWGRCQTFLKNKSIFFNGDSRFTKGLTFLYLPFAIFSDIAYLFEPVMLLYILYVSFVYANPLAILSALVVITFYMSINVLLEETLDNKERVFYLLVAPAMYFYFYILSFVEYVALTKALVRINKLKGSIDGNICNWQHVERSKMRLSTIPVSQKD</sequence>
<evidence type="ECO:0000313" key="6">
    <source>
        <dbReference type="EMBL" id="OGC44513.1"/>
    </source>
</evidence>
<dbReference type="CDD" id="cd06423">
    <property type="entry name" value="CESA_like"/>
    <property type="match status" value="1"/>
</dbReference>
<accession>A0A1F4UJX7</accession>
<evidence type="ECO:0000259" key="5">
    <source>
        <dbReference type="Pfam" id="PF00535"/>
    </source>
</evidence>
<dbReference type="GO" id="GO:0016757">
    <property type="term" value="F:glycosyltransferase activity"/>
    <property type="evidence" value="ECO:0007669"/>
    <property type="project" value="UniProtKB-KW"/>
</dbReference>
<keyword evidence="4" id="KW-1133">Transmembrane helix</keyword>
<feature type="domain" description="Glycosyltransferase 2-like" evidence="5">
    <location>
        <begin position="53"/>
        <end position="220"/>
    </location>
</feature>
<dbReference type="InterPro" id="IPR029044">
    <property type="entry name" value="Nucleotide-diphossugar_trans"/>
</dbReference>
<dbReference type="PANTHER" id="PTHR43630:SF1">
    <property type="entry name" value="POLY-BETA-1,6-N-ACETYL-D-GLUCOSAMINE SYNTHASE"/>
    <property type="match status" value="1"/>
</dbReference>
<evidence type="ECO:0000256" key="4">
    <source>
        <dbReference type="SAM" id="Phobius"/>
    </source>
</evidence>
<name>A0A1F4UJX7_UNCKA</name>
<evidence type="ECO:0000256" key="1">
    <source>
        <dbReference type="ARBA" id="ARBA00006739"/>
    </source>
</evidence>
<evidence type="ECO:0000313" key="7">
    <source>
        <dbReference type="Proteomes" id="UP000176583"/>
    </source>
</evidence>
<feature type="transmembrane region" description="Helical" evidence="4">
    <location>
        <begin position="6"/>
        <end position="32"/>
    </location>
</feature>
<dbReference type="PANTHER" id="PTHR43630">
    <property type="entry name" value="POLY-BETA-1,6-N-ACETYL-D-GLUCOSAMINE SYNTHASE"/>
    <property type="match status" value="1"/>
</dbReference>
<keyword evidence="2" id="KW-0328">Glycosyltransferase</keyword>
<comment type="similarity">
    <text evidence="1">Belongs to the glycosyltransferase 2 family.</text>
</comment>
<feature type="transmembrane region" description="Helical" evidence="4">
    <location>
        <begin position="368"/>
        <end position="391"/>
    </location>
</feature>
<keyword evidence="4" id="KW-0812">Transmembrane</keyword>
<feature type="transmembrane region" description="Helical" evidence="4">
    <location>
        <begin position="304"/>
        <end position="328"/>
    </location>
</feature>
<organism evidence="6 7">
    <name type="scientific">candidate division WWE3 bacterium RBG_19FT_COMBO_53_11</name>
    <dbReference type="NCBI Taxonomy" id="1802613"/>
    <lineage>
        <taxon>Bacteria</taxon>
        <taxon>Katanobacteria</taxon>
    </lineage>
</organism>
<reference evidence="6 7" key="1">
    <citation type="journal article" date="2016" name="Nat. Commun.">
        <title>Thousands of microbial genomes shed light on interconnected biogeochemical processes in an aquifer system.</title>
        <authorList>
            <person name="Anantharaman K."/>
            <person name="Brown C.T."/>
            <person name="Hug L.A."/>
            <person name="Sharon I."/>
            <person name="Castelle C.J."/>
            <person name="Probst A.J."/>
            <person name="Thomas B.C."/>
            <person name="Singh A."/>
            <person name="Wilkins M.J."/>
            <person name="Karaoz U."/>
            <person name="Brodie E.L."/>
            <person name="Williams K.H."/>
            <person name="Hubbard S.S."/>
            <person name="Banfield J.F."/>
        </authorList>
    </citation>
    <scope>NUCLEOTIDE SEQUENCE [LARGE SCALE GENOMIC DNA]</scope>
</reference>
<dbReference type="Pfam" id="PF00535">
    <property type="entry name" value="Glycos_transf_2"/>
    <property type="match status" value="1"/>
</dbReference>
<dbReference type="InterPro" id="IPR001173">
    <property type="entry name" value="Glyco_trans_2-like"/>
</dbReference>
<feature type="transmembrane region" description="Helical" evidence="4">
    <location>
        <begin position="334"/>
        <end position="356"/>
    </location>
</feature>
<keyword evidence="3" id="KW-0808">Transferase</keyword>
<protein>
    <recommendedName>
        <fullName evidence="5">Glycosyltransferase 2-like domain-containing protein</fullName>
    </recommendedName>
</protein>
<evidence type="ECO:0000256" key="3">
    <source>
        <dbReference type="ARBA" id="ARBA00022679"/>
    </source>
</evidence>
<gene>
    <name evidence="6" type="ORF">A2V54_01920</name>
</gene>
<dbReference type="STRING" id="1802613.A2V54_01920"/>
<dbReference type="EMBL" id="MEUW01000018">
    <property type="protein sequence ID" value="OGC44513.1"/>
    <property type="molecule type" value="Genomic_DNA"/>
</dbReference>
<evidence type="ECO:0000256" key="2">
    <source>
        <dbReference type="ARBA" id="ARBA00022676"/>
    </source>
</evidence>
<keyword evidence="4" id="KW-0472">Membrane</keyword>
<dbReference type="AlphaFoldDB" id="A0A1F4UJX7"/>
<dbReference type="SUPFAM" id="SSF53448">
    <property type="entry name" value="Nucleotide-diphospho-sugar transferases"/>
    <property type="match status" value="1"/>
</dbReference>